<evidence type="ECO:0000259" key="2">
    <source>
        <dbReference type="Pfam" id="PF03050"/>
    </source>
</evidence>
<dbReference type="PANTHER" id="PTHR33678">
    <property type="entry name" value="BLL1576 PROTEIN"/>
    <property type="match status" value="1"/>
</dbReference>
<evidence type="ECO:0000259" key="3">
    <source>
        <dbReference type="Pfam" id="PF13005"/>
    </source>
</evidence>
<dbReference type="Pfam" id="PF13005">
    <property type="entry name" value="zf-IS66"/>
    <property type="match status" value="1"/>
</dbReference>
<dbReference type="InterPro" id="IPR052344">
    <property type="entry name" value="Transposase-related"/>
</dbReference>
<keyword evidence="1" id="KW-0175">Coiled coil</keyword>
<accession>A0A6N4TM05</accession>
<dbReference type="Proteomes" id="UP000464754">
    <property type="component" value="Chromosome"/>
</dbReference>
<dbReference type="AlphaFoldDB" id="A0A6N4TM05"/>
<evidence type="ECO:0000313" key="5">
    <source>
        <dbReference type="EMBL" id="BBK23102.1"/>
    </source>
</evidence>
<keyword evidence="6" id="KW-1185">Reference proteome</keyword>
<feature type="domain" description="Transposase TnpC homeodomain" evidence="4">
    <location>
        <begin position="36"/>
        <end position="91"/>
    </location>
</feature>
<feature type="coiled-coil region" evidence="1">
    <location>
        <begin position="19"/>
        <end position="46"/>
    </location>
</feature>
<evidence type="ECO:0000256" key="1">
    <source>
        <dbReference type="SAM" id="Coils"/>
    </source>
</evidence>
<dbReference type="InterPro" id="IPR024474">
    <property type="entry name" value="Znf_dom_IS66"/>
</dbReference>
<reference evidence="6" key="1">
    <citation type="submission" date="2019-05" db="EMBL/GenBank/DDBJ databases">
        <title>Complete genome sequencing of Absiella argi strain JCM 30884.</title>
        <authorList>
            <person name="Sakamoto M."/>
            <person name="Murakami T."/>
            <person name="Mori H."/>
        </authorList>
    </citation>
    <scope>NUCLEOTIDE SEQUENCE [LARGE SCALE GENOMIC DNA]</scope>
    <source>
        <strain evidence="6">JCM 30884</strain>
    </source>
</reference>
<dbReference type="KEGG" id="aarg:Aargi30884_20050"/>
<dbReference type="PANTHER" id="PTHR33678:SF2">
    <property type="match status" value="1"/>
</dbReference>
<organism evidence="5 6">
    <name type="scientific">Amedibacterium intestinale</name>
    <dbReference type="NCBI Taxonomy" id="2583452"/>
    <lineage>
        <taxon>Bacteria</taxon>
        <taxon>Bacillati</taxon>
        <taxon>Bacillota</taxon>
        <taxon>Erysipelotrichia</taxon>
        <taxon>Erysipelotrichales</taxon>
        <taxon>Erysipelotrichaceae</taxon>
        <taxon>Amedibacterium</taxon>
    </lineage>
</organism>
<dbReference type="Pfam" id="PF13007">
    <property type="entry name" value="LZ_Tnp_IS66"/>
    <property type="match status" value="1"/>
</dbReference>
<proteinExistence type="predicted"/>
<feature type="domain" description="Transposase IS66 central" evidence="2">
    <location>
        <begin position="179"/>
        <end position="350"/>
    </location>
</feature>
<name>A0A6N4TM05_9FIRM</name>
<dbReference type="RefSeq" id="WP_163052192.1">
    <property type="nucleotide sequence ID" value="NZ_AP019695.1"/>
</dbReference>
<evidence type="ECO:0000313" key="6">
    <source>
        <dbReference type="Proteomes" id="UP000464754"/>
    </source>
</evidence>
<dbReference type="InterPro" id="IPR024463">
    <property type="entry name" value="Transposase_TnpC_homeodom"/>
</dbReference>
<evidence type="ECO:0008006" key="7">
    <source>
        <dbReference type="Google" id="ProtNLM"/>
    </source>
</evidence>
<evidence type="ECO:0000259" key="4">
    <source>
        <dbReference type="Pfam" id="PF13007"/>
    </source>
</evidence>
<protein>
    <recommendedName>
        <fullName evidence="7">Transposase</fullName>
    </recommendedName>
</protein>
<dbReference type="NCBIfam" id="NF033517">
    <property type="entry name" value="transpos_IS66"/>
    <property type="match status" value="1"/>
</dbReference>
<dbReference type="EMBL" id="AP019695">
    <property type="protein sequence ID" value="BBK23102.1"/>
    <property type="molecule type" value="Genomic_DNA"/>
</dbReference>
<sequence>MKNREELKAKLKEMSDDEIVDMMIEKQKVQAELDYLKEQISLLKKSRYASKSEQVPSIQLNLFNEMEDVQDHPAEEAEVITKKVKNKKKKEMDLSKLPKKIIEHILEVKICADCGSEMKELSPEIVDVLKYHPARYYVERHIIHQYVCRHCSEEINEDGEIKAKIVSAPNTEKRLIKGSLASASVVAGLAFNKFVSGTPLYRQEQELKRRGVPISRASMSNWMMRCSDDYLKPLYELMKKDIRSCEHIHMDETTVTVLEEKAERTGKNYMWLMCSGKWEEQQMAIYCYHKNREHAFAKEMIGEDYSGKIHCDGYEAYEKFEKATPLGCMAHFRRYVYEAYELDAGSKIKNRTELQEYAKTHEAFGILNHILSEVKYLFECESKYIKDKLTPEEIYTKRQDEWIRYRSISNIYL</sequence>
<gene>
    <name evidence="5" type="ORF">Aargi30884_20050</name>
</gene>
<dbReference type="InterPro" id="IPR004291">
    <property type="entry name" value="Transposase_IS66_central"/>
</dbReference>
<feature type="domain" description="Transposase IS66 zinc-finger binding" evidence="3">
    <location>
        <begin position="109"/>
        <end position="151"/>
    </location>
</feature>
<dbReference type="Pfam" id="PF03050">
    <property type="entry name" value="DDE_Tnp_IS66"/>
    <property type="match status" value="1"/>
</dbReference>